<evidence type="ECO:0000313" key="3">
    <source>
        <dbReference type="Proteomes" id="UP000073492"/>
    </source>
</evidence>
<organism evidence="2 3">
    <name type="scientific">Pseudocercospora musae</name>
    <dbReference type="NCBI Taxonomy" id="113226"/>
    <lineage>
        <taxon>Eukaryota</taxon>
        <taxon>Fungi</taxon>
        <taxon>Dikarya</taxon>
        <taxon>Ascomycota</taxon>
        <taxon>Pezizomycotina</taxon>
        <taxon>Dothideomycetes</taxon>
        <taxon>Dothideomycetidae</taxon>
        <taxon>Mycosphaerellales</taxon>
        <taxon>Mycosphaerellaceae</taxon>
        <taxon>Pseudocercospora</taxon>
    </lineage>
</organism>
<keyword evidence="1" id="KW-1133">Transmembrane helix</keyword>
<name>A0A139I834_9PEZI</name>
<keyword evidence="1" id="KW-0812">Transmembrane</keyword>
<dbReference type="OrthoDB" id="10501945at2759"/>
<evidence type="ECO:0000313" key="2">
    <source>
        <dbReference type="EMBL" id="KXT10864.1"/>
    </source>
</evidence>
<evidence type="ECO:0000256" key="1">
    <source>
        <dbReference type="SAM" id="Phobius"/>
    </source>
</evidence>
<proteinExistence type="predicted"/>
<dbReference type="AlphaFoldDB" id="A0A139I834"/>
<reference evidence="2 3" key="1">
    <citation type="submission" date="2015-07" db="EMBL/GenBank/DDBJ databases">
        <title>Comparative genomics of the Sigatoka disease complex on banana suggests a link between parallel evolutionary changes in Pseudocercospora fijiensis and Pseudocercospora eumusae and increased virulence on the banana host.</title>
        <authorList>
            <person name="Chang T.-C."/>
            <person name="Salvucci A."/>
            <person name="Crous P.W."/>
            <person name="Stergiopoulos I."/>
        </authorList>
    </citation>
    <scope>NUCLEOTIDE SEQUENCE [LARGE SCALE GENOMIC DNA]</scope>
    <source>
        <strain evidence="2 3">CBS 116634</strain>
    </source>
</reference>
<dbReference type="EMBL" id="LFZO01000236">
    <property type="protein sequence ID" value="KXT10864.1"/>
    <property type="molecule type" value="Genomic_DNA"/>
</dbReference>
<comment type="caution">
    <text evidence="2">The sequence shown here is derived from an EMBL/GenBank/DDBJ whole genome shotgun (WGS) entry which is preliminary data.</text>
</comment>
<keyword evidence="3" id="KW-1185">Reference proteome</keyword>
<accession>A0A139I834</accession>
<gene>
    <name evidence="2" type="ORF">AC579_1961</name>
</gene>
<feature type="transmembrane region" description="Helical" evidence="1">
    <location>
        <begin position="100"/>
        <end position="121"/>
    </location>
</feature>
<sequence>MAITESNEQLPRRPAAAAYLHLWMPPAPPPSYYQESAPPPAYRQYGTTNQSRLLPTTIYDGTTRNRPRQIRTWLSSFPRLTPTSSTESQERERGCTKFEVIVLITIFVSLVVFGGIISVGLKTGEGMD</sequence>
<keyword evidence="1" id="KW-0472">Membrane</keyword>
<dbReference type="Proteomes" id="UP000073492">
    <property type="component" value="Unassembled WGS sequence"/>
</dbReference>
<protein>
    <submittedName>
        <fullName evidence="2">Uncharacterized protein</fullName>
    </submittedName>
</protein>